<evidence type="ECO:0000313" key="2">
    <source>
        <dbReference type="Proteomes" id="UP000789704"/>
    </source>
</evidence>
<keyword evidence="2" id="KW-1185">Reference proteome</keyword>
<proteinExistence type="predicted"/>
<accession>A0A9N8RX47</accession>
<dbReference type="RefSeq" id="WP_228877626.1">
    <property type="nucleotide sequence ID" value="NZ_CAJQZC010000005.1"/>
</dbReference>
<gene>
    <name evidence="1" type="ORF">LMG31841_02878</name>
</gene>
<dbReference type="AlphaFoldDB" id="A0A9N8RX47"/>
<sequence length="93" mass="10726">MTTPISDLVARLRSTHRFGPEDFEMLYEAADALEELQRDAERYRWLREQHWNDADMFVVTGSNTRVHLGTYCPSLDLLDIAIDAALQSSQEKP</sequence>
<evidence type="ECO:0000313" key="1">
    <source>
        <dbReference type="EMBL" id="CAG4900440.1"/>
    </source>
</evidence>
<dbReference type="Proteomes" id="UP000789704">
    <property type="component" value="Unassembled WGS sequence"/>
</dbReference>
<dbReference type="EMBL" id="CAJQZC010000005">
    <property type="protein sequence ID" value="CAG4900440.1"/>
    <property type="molecule type" value="Genomic_DNA"/>
</dbReference>
<comment type="caution">
    <text evidence="1">The sequence shown here is derived from an EMBL/GenBank/DDBJ whole genome shotgun (WGS) entry which is preliminary data.</text>
</comment>
<reference evidence="1" key="1">
    <citation type="submission" date="2021-04" db="EMBL/GenBank/DDBJ databases">
        <authorList>
            <person name="Vanwijnsberghe S."/>
        </authorList>
    </citation>
    <scope>NUCLEOTIDE SEQUENCE</scope>
    <source>
        <strain evidence="1">LMG 31841</strain>
    </source>
</reference>
<protein>
    <submittedName>
        <fullName evidence="1">Uncharacterized protein</fullName>
    </submittedName>
</protein>
<name>A0A9N8RX47_9BURK</name>
<organism evidence="1 2">
    <name type="scientific">Paraburkholderia saeva</name>
    <dbReference type="NCBI Taxonomy" id="2777537"/>
    <lineage>
        <taxon>Bacteria</taxon>
        <taxon>Pseudomonadati</taxon>
        <taxon>Pseudomonadota</taxon>
        <taxon>Betaproteobacteria</taxon>
        <taxon>Burkholderiales</taxon>
        <taxon>Burkholderiaceae</taxon>
        <taxon>Paraburkholderia</taxon>
    </lineage>
</organism>